<dbReference type="eggNOG" id="COG1429">
    <property type="taxonomic scope" value="Bacteria"/>
</dbReference>
<evidence type="ECO:0000313" key="4">
    <source>
        <dbReference type="EMBL" id="GAD79581.1"/>
    </source>
</evidence>
<sequence length="1285" mass="143424">MMTRHLLIRLVGMACLFFFSGTSFATNHTVTKHAVTNIVLLHTDFVSSDKIKHLSEIAKQNQAELIATHTLSAEVLSNADLVIADAPRTPDRMRLQQLIGELPADMPWMLLGGQTQSASPTLEKVLVEKAADYWQNGTHKNYTHLFQMLHQWRGGESILAFPAAEKVPLSAIYNDGSFVDTLSSRLAREEKVANKPIIGFVISRSVFTNQEFEYLDRLTRLANAANVIPVFYWFDGRQHGLDWPWNESEIKPTALVNLTHLHNGKARIEEMSTLGVPVIQTLHYRNGDALDWLDSDVGVDAGIASVMLSTTEAWGLTDPLVISAGSDGKKQVLIGQMNLLFDKVKALYQLQTQPNEQKTVALMYWNAPAGAENISASNLNIPSSIQRISAALKEQGYQIDELAEQQTIDDAKQLLSGYYQPDTTVDLLEKGYAVSLSLKTYQQWFHSLPRTQQQFIVKWWGTPENHSALRMIDGEQRFVFPAKQYGHLWVLPQPPRAGTVGHAIHNTKEPPGHLYLAVYLWLQQQQRSHQLDALIHLGTHGSQEWTPGKARGLAESDFPYMTLGAIPVIYPYIQDNIAEALQAKRRGRATIISHQTPSFGPAGLYGDYVALNTLLGDYLGSPEGAVKDKLQQQITEQILTLGIAADMELTDERIHSHFEEATSALESHFARLAAEVVPLGLHSFGTQKSEQEVIYTLLLQLGDEFVEQFEPSATAYWQQFDGDLSRLESTAPAQWIADVINHDAINHDTMDSNASQKMQDYADLVKQRYQRLANNGELDSLLSALSGHYITAGSGGDPIRNPSSTSGTNLYGFDPAKVPSPAAYAASEKEFQKLLDAHKAENGENPQKIAFSLWAGETQRHFGMLEAQVLRALGVKPVWDRGGNLKQLQVIPSAELDRERIDVVIQATSVYRDQFDGFMQKLSAVIAEIAALDDDNAIAQNSHSVADELRAKGYSQLDAQRLSAIRIFSNAPGDYGSGVNHKAVQSQTWDNDDELGQQFVTRLQYAYGGGLWGEKQQDINLFASQLSNVDTAIMTRTSRLHGVLSTDHPFEYLGGLSSAIRSVSGQSPSLYISDLRQAEGRTVSVSRFLAEELNSRYMNPTWLKAMQKEGYSGAINMLDVTNNIFGWQVTAPETIRDDQWERLSEVLIDDKYQLDLNEWFEQNQPAAQMQIIERMLEAVRKEYWQASDERLRSLIERHEALKPMVEHHQAHEVTQEYINELTQGFGMTGSASDMAQSPMISGQVMSEVENAELPSLEESKLLLLILFSLACVAFGALSQYRQLRD</sequence>
<dbReference type="Pfam" id="PF02514">
    <property type="entry name" value="CobN-Mg_chel"/>
    <property type="match status" value="1"/>
</dbReference>
<keyword evidence="5" id="KW-1185">Reference proteome</keyword>
<feature type="chain" id="PRO_5004638071" evidence="2">
    <location>
        <begin position="26"/>
        <end position="1285"/>
    </location>
</feature>
<feature type="domain" description="CobN/magnesium chelatase" evidence="3">
    <location>
        <begin position="132"/>
        <end position="1190"/>
    </location>
</feature>
<dbReference type="EMBL" id="BATM01000018">
    <property type="protein sequence ID" value="GAD79581.1"/>
    <property type="molecule type" value="Genomic_DNA"/>
</dbReference>
<keyword evidence="1" id="KW-0812">Transmembrane</keyword>
<dbReference type="STRING" id="1219080.VEZ01S_18_00070"/>
<evidence type="ECO:0000259" key="3">
    <source>
        <dbReference type="Pfam" id="PF02514"/>
    </source>
</evidence>
<dbReference type="InterPro" id="IPR003672">
    <property type="entry name" value="CobN/Mg_chltase"/>
</dbReference>
<protein>
    <submittedName>
        <fullName evidence="4">Cobaltochelatase CobN subunit</fullName>
    </submittedName>
</protein>
<dbReference type="PANTHER" id="PTHR44119">
    <property type="entry name" value="MAGNESIUM-CHELATASE SUBUNIT CHLH, CHLOROPLASTIC"/>
    <property type="match status" value="1"/>
</dbReference>
<evidence type="ECO:0000256" key="2">
    <source>
        <dbReference type="SAM" id="SignalP"/>
    </source>
</evidence>
<dbReference type="NCBIfam" id="NF004644">
    <property type="entry name" value="PRK05989.2-2"/>
    <property type="match status" value="1"/>
</dbReference>
<name>U3AI16_9VIBR</name>
<keyword evidence="1" id="KW-1133">Transmembrane helix</keyword>
<dbReference type="CDD" id="cd10150">
    <property type="entry name" value="CobN_like"/>
    <property type="match status" value="1"/>
</dbReference>
<feature type="transmembrane region" description="Helical" evidence="1">
    <location>
        <begin position="1261"/>
        <end position="1280"/>
    </location>
</feature>
<dbReference type="Proteomes" id="UP000016562">
    <property type="component" value="Unassembled WGS sequence"/>
</dbReference>
<reference evidence="4 5" key="1">
    <citation type="submission" date="2013-09" db="EMBL/GenBank/DDBJ databases">
        <title>Whole genome shotgun sequence of Vibrio ezurae NBRC 102218.</title>
        <authorList>
            <person name="Yoshida I."/>
            <person name="Hosoyama A."/>
            <person name="Numata M."/>
            <person name="Hashimoto M."/>
            <person name="Hosoyama Y."/>
            <person name="Tsuchikane K."/>
            <person name="Noguchi M."/>
            <person name="Hirakata S."/>
            <person name="Ichikawa N."/>
            <person name="Ohji S."/>
            <person name="Yamazoe A."/>
            <person name="Fujita N."/>
        </authorList>
    </citation>
    <scope>NUCLEOTIDE SEQUENCE [LARGE SCALE GENOMIC DNA]</scope>
    <source>
        <strain evidence="4 5">NBRC 102218</strain>
    </source>
</reference>
<dbReference type="OrthoDB" id="9757976at2"/>
<organism evidence="4 5">
    <name type="scientific">Vibrio ezurae NBRC 102218</name>
    <dbReference type="NCBI Taxonomy" id="1219080"/>
    <lineage>
        <taxon>Bacteria</taxon>
        <taxon>Pseudomonadati</taxon>
        <taxon>Pseudomonadota</taxon>
        <taxon>Gammaproteobacteria</taxon>
        <taxon>Vibrionales</taxon>
        <taxon>Vibrionaceae</taxon>
        <taxon>Vibrio</taxon>
    </lineage>
</organism>
<gene>
    <name evidence="4" type="primary">cobN</name>
    <name evidence="4" type="ORF">VEZ01S_18_00070</name>
</gene>
<keyword evidence="1" id="KW-0472">Membrane</keyword>
<evidence type="ECO:0000313" key="5">
    <source>
        <dbReference type="Proteomes" id="UP000016562"/>
    </source>
</evidence>
<evidence type="ECO:0000256" key="1">
    <source>
        <dbReference type="SAM" id="Phobius"/>
    </source>
</evidence>
<dbReference type="PANTHER" id="PTHR44119:SF4">
    <property type="entry name" value="AEROBIC COBALTOCHELATASE SUBUNIT COBN"/>
    <property type="match status" value="1"/>
</dbReference>
<feature type="signal peptide" evidence="2">
    <location>
        <begin position="1"/>
        <end position="25"/>
    </location>
</feature>
<keyword evidence="2" id="KW-0732">Signal</keyword>
<accession>U3AI16</accession>
<proteinExistence type="predicted"/>
<comment type="caution">
    <text evidence="4">The sequence shown here is derived from an EMBL/GenBank/DDBJ whole genome shotgun (WGS) entry which is preliminary data.</text>
</comment>
<dbReference type="RefSeq" id="WP_021713290.1">
    <property type="nucleotide sequence ID" value="NZ_BATM01000018.1"/>
</dbReference>